<dbReference type="Pfam" id="PF00400">
    <property type="entry name" value="WD40"/>
    <property type="match status" value="1"/>
</dbReference>
<dbReference type="GO" id="GO:0036064">
    <property type="term" value="C:ciliary basal body"/>
    <property type="evidence" value="ECO:0007669"/>
    <property type="project" value="TreeGrafter"/>
</dbReference>
<keyword evidence="4" id="KW-1185">Reference proteome</keyword>
<dbReference type="GO" id="GO:0005814">
    <property type="term" value="C:centriole"/>
    <property type="evidence" value="ECO:0007669"/>
    <property type="project" value="TreeGrafter"/>
</dbReference>
<organism evidence="3 4">
    <name type="scientific">Macrolepiota fuliginosa MF-IS2</name>
    <dbReference type="NCBI Taxonomy" id="1400762"/>
    <lineage>
        <taxon>Eukaryota</taxon>
        <taxon>Fungi</taxon>
        <taxon>Dikarya</taxon>
        <taxon>Basidiomycota</taxon>
        <taxon>Agaricomycotina</taxon>
        <taxon>Agaricomycetes</taxon>
        <taxon>Agaricomycetidae</taxon>
        <taxon>Agaricales</taxon>
        <taxon>Agaricineae</taxon>
        <taxon>Agaricaceae</taxon>
        <taxon>Macrolepiota</taxon>
    </lineage>
</organism>
<dbReference type="GO" id="GO:0007020">
    <property type="term" value="P:microtubule nucleation"/>
    <property type="evidence" value="ECO:0007669"/>
    <property type="project" value="TreeGrafter"/>
</dbReference>
<dbReference type="GO" id="GO:0043015">
    <property type="term" value="F:gamma-tubulin binding"/>
    <property type="evidence" value="ECO:0007669"/>
    <property type="project" value="TreeGrafter"/>
</dbReference>
<feature type="compositionally biased region" description="Low complexity" evidence="2">
    <location>
        <begin position="427"/>
        <end position="453"/>
    </location>
</feature>
<accession>A0A9P5XI18</accession>
<feature type="compositionally biased region" description="Low complexity" evidence="2">
    <location>
        <begin position="504"/>
        <end position="514"/>
    </location>
</feature>
<reference evidence="3" key="1">
    <citation type="submission" date="2020-11" db="EMBL/GenBank/DDBJ databases">
        <authorList>
            <consortium name="DOE Joint Genome Institute"/>
            <person name="Ahrendt S."/>
            <person name="Riley R."/>
            <person name="Andreopoulos W."/>
            <person name="Labutti K."/>
            <person name="Pangilinan J."/>
            <person name="Ruiz-Duenas F.J."/>
            <person name="Barrasa J.M."/>
            <person name="Sanchez-Garcia M."/>
            <person name="Camarero S."/>
            <person name="Miyauchi S."/>
            <person name="Serrano A."/>
            <person name="Linde D."/>
            <person name="Babiker R."/>
            <person name="Drula E."/>
            <person name="Ayuso-Fernandez I."/>
            <person name="Pacheco R."/>
            <person name="Padilla G."/>
            <person name="Ferreira P."/>
            <person name="Barriuso J."/>
            <person name="Kellner H."/>
            <person name="Castanera R."/>
            <person name="Alfaro M."/>
            <person name="Ramirez L."/>
            <person name="Pisabarro A.G."/>
            <person name="Kuo A."/>
            <person name="Tritt A."/>
            <person name="Lipzen A."/>
            <person name="He G."/>
            <person name="Yan M."/>
            <person name="Ng V."/>
            <person name="Cullen D."/>
            <person name="Martin F."/>
            <person name="Rosso M.-N."/>
            <person name="Henrissat B."/>
            <person name="Hibbett D."/>
            <person name="Martinez A.T."/>
            <person name="Grigoriev I.V."/>
        </authorList>
    </citation>
    <scope>NUCLEOTIDE SEQUENCE</scope>
    <source>
        <strain evidence="3">MF-IS2</strain>
    </source>
</reference>
<feature type="coiled-coil region" evidence="1">
    <location>
        <begin position="737"/>
        <end position="771"/>
    </location>
</feature>
<feature type="region of interest" description="Disordered" evidence="2">
    <location>
        <begin position="481"/>
        <end position="577"/>
    </location>
</feature>
<feature type="region of interest" description="Disordered" evidence="2">
    <location>
        <begin position="598"/>
        <end position="694"/>
    </location>
</feature>
<name>A0A9P5XI18_9AGAR</name>
<dbReference type="GO" id="GO:0005737">
    <property type="term" value="C:cytoplasm"/>
    <property type="evidence" value="ECO:0007669"/>
    <property type="project" value="TreeGrafter"/>
</dbReference>
<dbReference type="SMART" id="SM00320">
    <property type="entry name" value="WD40"/>
    <property type="match status" value="3"/>
</dbReference>
<feature type="compositionally biased region" description="Polar residues" evidence="2">
    <location>
        <begin position="384"/>
        <end position="421"/>
    </location>
</feature>
<feature type="compositionally biased region" description="Polar residues" evidence="2">
    <location>
        <begin position="536"/>
        <end position="545"/>
    </location>
</feature>
<dbReference type="InterPro" id="IPR036322">
    <property type="entry name" value="WD40_repeat_dom_sf"/>
</dbReference>
<feature type="compositionally biased region" description="Polar residues" evidence="2">
    <location>
        <begin position="662"/>
        <end position="673"/>
    </location>
</feature>
<dbReference type="PANTHER" id="PTHR44414">
    <property type="entry name" value="PROTEIN NEDD1"/>
    <property type="match status" value="1"/>
</dbReference>
<evidence type="ECO:0000313" key="3">
    <source>
        <dbReference type="EMBL" id="KAF9449596.1"/>
    </source>
</evidence>
<dbReference type="Proteomes" id="UP000807342">
    <property type="component" value="Unassembled WGS sequence"/>
</dbReference>
<dbReference type="InterPro" id="IPR015943">
    <property type="entry name" value="WD40/YVTN_repeat-like_dom_sf"/>
</dbReference>
<dbReference type="OrthoDB" id="1602884at2759"/>
<dbReference type="InterPro" id="IPR001680">
    <property type="entry name" value="WD40_rpt"/>
</dbReference>
<dbReference type="GO" id="GO:0000922">
    <property type="term" value="C:spindle pole"/>
    <property type="evidence" value="ECO:0007669"/>
    <property type="project" value="TreeGrafter"/>
</dbReference>
<evidence type="ECO:0000256" key="2">
    <source>
        <dbReference type="SAM" id="MobiDB-lite"/>
    </source>
</evidence>
<evidence type="ECO:0000256" key="1">
    <source>
        <dbReference type="SAM" id="Coils"/>
    </source>
</evidence>
<feature type="compositionally biased region" description="Basic and acidic residues" evidence="2">
    <location>
        <begin position="635"/>
        <end position="650"/>
    </location>
</feature>
<protein>
    <submittedName>
        <fullName evidence="3">YVTN repeat-like/Quino protein amine dehydrogenase</fullName>
    </submittedName>
</protein>
<sequence length="772" mass="82988">MLSITATNVLAVVDPSALKYPPSSLPSCLTPTEEYGASAWATDSALYLSSAQTISRYDLSSNQLKSLYTLEEGHIIRCLLAKDKSSIVFSAGDKAHVLECSGPTAKVVRTFGSHKRDILSLSLSNDSTLLACGLPDGVYVHNLTTGSHTVLRGLPPGMFTIICVFHPYTRTRLLVGYEDQLFVYDTTRPSAPSKVIPLSENGNHVSAIACSPFSKTLVAVAMTDGVVGLVDLDKEKGLFRTVDLKVSLTTIAFSPEGASIYLGTEDGRLLVQDLRALDKPPKSTVVSESGNFISTLAVWKKPKGSPDDTKPKVTPRLSVKNLPGTPVSKPVSSPMRQRIARTSTASATPLKALFKAGKPKQSPLSRTADPKKVLSPARDPHGNSPGSLTATSVAKSATVRTRKSTSISSASPNLKPRSSSAKAALISESSARRATSAIRAQKPSTTTEPTEPTFATHLETTTTVSEAISSISSARNRIRSRATSSVSLAPSDSAPVISSRPVRTDPSASSSSATSRRKRTSPTEPVPSVPPIPSDFISNLRSTSPVAKFHNDSRTPSPDLPDMRTDPVTPIPPQIKKKGMAVLGMGTPEVKAWMKAGAGTSVQNRQTSKGKGRTKSVGFKDGSGPEDESGAEEMDGPKSDEDGEYEREKSLSLQISPHRPLPTSTSSHQSHGPSVSWDASPLHPRHSAHVPGMPTTGSAHELLKTIVTDVMYDFQRETKAEMMGLHLDLVRMGRGWRQELRTLMEEYVGDLTDLREENRRLREENEKLRRGY</sequence>
<feature type="compositionally biased region" description="Acidic residues" evidence="2">
    <location>
        <begin position="624"/>
        <end position="634"/>
    </location>
</feature>
<dbReference type="InterPro" id="IPR052818">
    <property type="entry name" value="NEDD1_Spindle_Assembly"/>
</dbReference>
<dbReference type="EMBL" id="MU151126">
    <property type="protein sequence ID" value="KAF9449596.1"/>
    <property type="molecule type" value="Genomic_DNA"/>
</dbReference>
<feature type="region of interest" description="Disordered" evidence="2">
    <location>
        <begin position="300"/>
        <end position="467"/>
    </location>
</feature>
<proteinExistence type="predicted"/>
<comment type="caution">
    <text evidence="3">The sequence shown here is derived from an EMBL/GenBank/DDBJ whole genome shotgun (WGS) entry which is preliminary data.</text>
</comment>
<dbReference type="SUPFAM" id="SSF50978">
    <property type="entry name" value="WD40 repeat-like"/>
    <property type="match status" value="1"/>
</dbReference>
<dbReference type="AlphaFoldDB" id="A0A9P5XI18"/>
<dbReference type="GO" id="GO:0000278">
    <property type="term" value="P:mitotic cell cycle"/>
    <property type="evidence" value="ECO:0007669"/>
    <property type="project" value="TreeGrafter"/>
</dbReference>
<evidence type="ECO:0000313" key="4">
    <source>
        <dbReference type="Proteomes" id="UP000807342"/>
    </source>
</evidence>
<feature type="compositionally biased region" description="Polar residues" evidence="2">
    <location>
        <begin position="330"/>
        <end position="347"/>
    </location>
</feature>
<keyword evidence="1" id="KW-0175">Coiled coil</keyword>
<feature type="compositionally biased region" description="Pro residues" evidence="2">
    <location>
        <begin position="524"/>
        <end position="533"/>
    </location>
</feature>
<dbReference type="PANTHER" id="PTHR44414:SF1">
    <property type="entry name" value="PROTEIN NEDD1"/>
    <property type="match status" value="1"/>
</dbReference>
<gene>
    <name evidence="3" type="ORF">P691DRAFT_702954</name>
</gene>
<dbReference type="Gene3D" id="2.130.10.10">
    <property type="entry name" value="YVTN repeat-like/Quinoprotein amine dehydrogenase"/>
    <property type="match status" value="2"/>
</dbReference>